<evidence type="ECO:0000259" key="9">
    <source>
        <dbReference type="Pfam" id="PF04116"/>
    </source>
</evidence>
<dbReference type="GO" id="GO:0016020">
    <property type="term" value="C:membrane"/>
    <property type="evidence" value="ECO:0007669"/>
    <property type="project" value="GOC"/>
</dbReference>
<dbReference type="InterPro" id="IPR051689">
    <property type="entry name" value="Sterol_desaturase/TMEM195"/>
</dbReference>
<feature type="transmembrane region" description="Helical" evidence="8">
    <location>
        <begin position="152"/>
        <end position="175"/>
    </location>
</feature>
<feature type="transmembrane region" description="Helical" evidence="8">
    <location>
        <begin position="52"/>
        <end position="74"/>
    </location>
</feature>
<dbReference type="GO" id="GO:0005506">
    <property type="term" value="F:iron ion binding"/>
    <property type="evidence" value="ECO:0007669"/>
    <property type="project" value="InterPro"/>
</dbReference>
<dbReference type="PANTHER" id="PTHR21624">
    <property type="entry name" value="STEROL DESATURASE-RELATED PROTEIN"/>
    <property type="match status" value="1"/>
</dbReference>
<keyword evidence="5" id="KW-0443">Lipid metabolism</keyword>
<evidence type="ECO:0000256" key="4">
    <source>
        <dbReference type="ARBA" id="ARBA00023002"/>
    </source>
</evidence>
<feature type="transmembrane region" description="Helical" evidence="8">
    <location>
        <begin position="13"/>
        <end position="32"/>
    </location>
</feature>
<feature type="domain" description="Fatty acid hydroxylase" evidence="9">
    <location>
        <begin position="91"/>
        <end position="226"/>
    </location>
</feature>
<evidence type="ECO:0000256" key="3">
    <source>
        <dbReference type="ARBA" id="ARBA00022989"/>
    </source>
</evidence>
<dbReference type="RefSeq" id="WP_131570489.1">
    <property type="nucleotide sequence ID" value="NZ_JAINFK010000005.1"/>
</dbReference>
<comment type="subcellular location">
    <subcellularLocation>
        <location evidence="1">Endomembrane system</location>
        <topology evidence="1">Multi-pass membrane protein</topology>
    </subcellularLocation>
</comment>
<evidence type="ECO:0000256" key="7">
    <source>
        <dbReference type="SAM" id="MobiDB-lite"/>
    </source>
</evidence>
<dbReference type="Pfam" id="PF04116">
    <property type="entry name" value="FA_hydroxylase"/>
    <property type="match status" value="1"/>
</dbReference>
<evidence type="ECO:0000256" key="8">
    <source>
        <dbReference type="SAM" id="Phobius"/>
    </source>
</evidence>
<feature type="region of interest" description="Disordered" evidence="7">
    <location>
        <begin position="305"/>
        <end position="330"/>
    </location>
</feature>
<dbReference type="OrthoDB" id="9770329at2"/>
<reference evidence="10 11" key="1">
    <citation type="journal article" date="2015" name="Antonie Van Leeuwenhoek">
        <title>Oricola cellulosilytica gen. nov., sp. nov., a cellulose-degrading bacterium of the family Phyllobacteriaceae isolated from surface seashore water, and emended descriptions of Mesorhizobium loti and Phyllobacterium myrsinacearum.</title>
        <authorList>
            <person name="Hameed A."/>
            <person name="Shahina M."/>
            <person name="Lai W.A."/>
            <person name="Lin S.Y."/>
            <person name="Young L.S."/>
            <person name="Liu Y.C."/>
            <person name="Hsu Y.H."/>
            <person name="Young C.C."/>
        </authorList>
    </citation>
    <scope>NUCLEOTIDE SEQUENCE [LARGE SCALE GENOMIC DNA]</scope>
    <source>
        <strain evidence="10 11">KCTC 52183</strain>
    </source>
</reference>
<dbReference type="PANTHER" id="PTHR21624:SF1">
    <property type="entry name" value="ALKYLGLYCEROL MONOOXYGENASE"/>
    <property type="match status" value="1"/>
</dbReference>
<dbReference type="GO" id="GO:0012505">
    <property type="term" value="C:endomembrane system"/>
    <property type="evidence" value="ECO:0007669"/>
    <property type="project" value="UniProtKB-SubCell"/>
</dbReference>
<keyword evidence="4" id="KW-0560">Oxidoreductase</keyword>
<evidence type="ECO:0000256" key="5">
    <source>
        <dbReference type="ARBA" id="ARBA00023098"/>
    </source>
</evidence>
<sequence length="330" mass="37837">MNLSELIPDYPDVTQIAIPFFIIAILAELLYLKLSRAEKKAGFETRDTLTSLLMGTGNVVSGLLVGFVAFAVLMWAWQYRIYDFGFSWWAVLLCFLLDDLRYYWYHRIAHRSRWVWAEHVNHHTSQHYNLSTALRQSWTGTFTGMFILRVPLVLIGFHPVLIAFVGGLNLVYQFWIHTEAIGKMWKPIELIFNTPSHHRVHHATNPRYLDANYAGTLIIWDRMFGSFVEELQEDVPRYGIVRNIGTFNPVKVAFHEWVAMFKDAFSSGLTLRQRLGYLFMPPGWSHDGSRKGSEALKADYVRLHPDEAGKPGLPRSGRPTVANPALAPGE</sequence>
<evidence type="ECO:0000313" key="11">
    <source>
        <dbReference type="Proteomes" id="UP000291301"/>
    </source>
</evidence>
<keyword evidence="6 8" id="KW-0472">Membrane</keyword>
<gene>
    <name evidence="10" type="ORF">E0D97_15215</name>
</gene>
<evidence type="ECO:0000256" key="6">
    <source>
        <dbReference type="ARBA" id="ARBA00023136"/>
    </source>
</evidence>
<keyword evidence="3 8" id="KW-1133">Transmembrane helix</keyword>
<dbReference type="EMBL" id="SJST01000007">
    <property type="protein sequence ID" value="TCD12359.1"/>
    <property type="molecule type" value="Genomic_DNA"/>
</dbReference>
<comment type="caution">
    <text evidence="10">The sequence shown here is derived from an EMBL/GenBank/DDBJ whole genome shotgun (WGS) entry which is preliminary data.</text>
</comment>
<organism evidence="10 11">
    <name type="scientific">Oricola cellulosilytica</name>
    <dbReference type="NCBI Taxonomy" id="1429082"/>
    <lineage>
        <taxon>Bacteria</taxon>
        <taxon>Pseudomonadati</taxon>
        <taxon>Pseudomonadota</taxon>
        <taxon>Alphaproteobacteria</taxon>
        <taxon>Hyphomicrobiales</taxon>
        <taxon>Ahrensiaceae</taxon>
        <taxon>Oricola</taxon>
    </lineage>
</organism>
<dbReference type="Proteomes" id="UP000291301">
    <property type="component" value="Unassembled WGS sequence"/>
</dbReference>
<evidence type="ECO:0000313" key="10">
    <source>
        <dbReference type="EMBL" id="TCD12359.1"/>
    </source>
</evidence>
<evidence type="ECO:0000256" key="1">
    <source>
        <dbReference type="ARBA" id="ARBA00004127"/>
    </source>
</evidence>
<dbReference type="InterPro" id="IPR006694">
    <property type="entry name" value="Fatty_acid_hydroxylase"/>
</dbReference>
<keyword evidence="2 8" id="KW-0812">Transmembrane</keyword>
<proteinExistence type="predicted"/>
<name>A0A4R0P6P0_9HYPH</name>
<dbReference type="GO" id="GO:0006643">
    <property type="term" value="P:membrane lipid metabolic process"/>
    <property type="evidence" value="ECO:0007669"/>
    <property type="project" value="TreeGrafter"/>
</dbReference>
<feature type="transmembrane region" description="Helical" evidence="8">
    <location>
        <begin position="86"/>
        <end position="104"/>
    </location>
</feature>
<dbReference type="AlphaFoldDB" id="A0A4R0P6P0"/>
<dbReference type="GO" id="GO:0050479">
    <property type="term" value="F:glyceryl-ether monooxygenase activity"/>
    <property type="evidence" value="ECO:0007669"/>
    <property type="project" value="TreeGrafter"/>
</dbReference>
<evidence type="ECO:0000256" key="2">
    <source>
        <dbReference type="ARBA" id="ARBA00022692"/>
    </source>
</evidence>
<keyword evidence="11" id="KW-1185">Reference proteome</keyword>
<protein>
    <submittedName>
        <fullName evidence="10">Sterol desaturase family protein</fullName>
    </submittedName>
</protein>
<accession>A0A4R0P6P0</accession>
<dbReference type="GO" id="GO:0008610">
    <property type="term" value="P:lipid biosynthetic process"/>
    <property type="evidence" value="ECO:0007669"/>
    <property type="project" value="InterPro"/>
</dbReference>